<dbReference type="OrthoDB" id="2284173at2"/>
<dbReference type="RefSeq" id="WP_022528901.1">
    <property type="nucleotide sequence ID" value="NZ_KI271584.1"/>
</dbReference>
<accession>U4TVT9</accession>
<dbReference type="eggNOG" id="ENOG502ZFK9">
    <property type="taxonomic scope" value="Bacteria"/>
</dbReference>
<evidence type="ECO:0000313" key="1">
    <source>
        <dbReference type="EMBL" id="ERL65958.1"/>
    </source>
</evidence>
<dbReference type="AlphaFoldDB" id="U4TVT9"/>
<dbReference type="HOGENOM" id="CLU_088920_0_0_9"/>
<keyword evidence="2" id="KW-1185">Reference proteome</keyword>
<organism evidence="1 2">
    <name type="scientific">Schleiferilactobacillus shenzhenensis LY-73</name>
    <dbReference type="NCBI Taxonomy" id="1231336"/>
    <lineage>
        <taxon>Bacteria</taxon>
        <taxon>Bacillati</taxon>
        <taxon>Bacillota</taxon>
        <taxon>Bacilli</taxon>
        <taxon>Lactobacillales</taxon>
        <taxon>Lactobacillaceae</taxon>
        <taxon>Schleiferilactobacillus</taxon>
    </lineage>
</organism>
<dbReference type="EMBL" id="KI271584">
    <property type="protein sequence ID" value="ERL65958.1"/>
    <property type="molecule type" value="Genomic_DNA"/>
</dbReference>
<evidence type="ECO:0000313" key="2">
    <source>
        <dbReference type="Proteomes" id="UP000030647"/>
    </source>
</evidence>
<proteinExistence type="predicted"/>
<name>U4TVT9_9LACO</name>
<gene>
    <name evidence="1" type="ORF">L248_2034</name>
</gene>
<dbReference type="Proteomes" id="UP000030647">
    <property type="component" value="Unassembled WGS sequence"/>
</dbReference>
<dbReference type="STRING" id="1231336.L248_2034"/>
<protein>
    <submittedName>
        <fullName evidence="1">Uncharacterized protein</fullName>
    </submittedName>
</protein>
<sequence length="252" mass="28463">MTPMIFVIDGQQVSKERIDVWEINRIDHEYRFLTKKGFHFSYEFPQLLARHDVAGARQEMAAMKAAQSPDTFRQLLLPKYTLGNAASHMAALFSRQRRFSVTDIIIPQSERTPTEVMTAINDIMLINTAAHRKINLATNPDHFVLQETAKNVQEVFEITGGSPLPTHFFAHYGDEEGLQSQLSKGFHVQAAGTARLADGTIIGGVRHQIKKEAAGLHFRALVEFPALVPNTMIRQHQYHLACEFRGWLDAVL</sequence>
<reference evidence="2" key="1">
    <citation type="journal article" date="2013" name="Genome Announc.">
        <title>Whole-Genome Sequencing of Lactobacillus shenzhenensis Strain LY-73T.</title>
        <authorList>
            <person name="Lin Z."/>
            <person name="Liu Z."/>
            <person name="Yang R."/>
            <person name="Zou Y."/>
            <person name="Wan D."/>
            <person name="Chen J."/>
            <person name="Guo M."/>
            <person name="Zhao J."/>
            <person name="Fang C."/>
            <person name="Yang R."/>
            <person name="Liu F."/>
        </authorList>
    </citation>
    <scope>NUCLEOTIDE SEQUENCE [LARGE SCALE GENOMIC DNA]</scope>
    <source>
        <strain evidence="2">LY-73</strain>
    </source>
</reference>